<dbReference type="Proteomes" id="UP000244929">
    <property type="component" value="Chromosome"/>
</dbReference>
<protein>
    <recommendedName>
        <fullName evidence="4">Phage abortive infection protein</fullName>
    </recommendedName>
</protein>
<gene>
    <name evidence="2" type="ORF">HYN59_14155</name>
</gene>
<organism evidence="2 3">
    <name type="scientific">Flavobacterium album</name>
    <dbReference type="NCBI Taxonomy" id="2175091"/>
    <lineage>
        <taxon>Bacteria</taxon>
        <taxon>Pseudomonadati</taxon>
        <taxon>Bacteroidota</taxon>
        <taxon>Flavobacteriia</taxon>
        <taxon>Flavobacteriales</taxon>
        <taxon>Flavobacteriaceae</taxon>
        <taxon>Flavobacterium</taxon>
    </lineage>
</organism>
<dbReference type="RefSeq" id="WP_108778903.1">
    <property type="nucleotide sequence ID" value="NZ_CP029186.1"/>
</dbReference>
<keyword evidence="1" id="KW-1133">Transmembrane helix</keyword>
<feature type="transmembrane region" description="Helical" evidence="1">
    <location>
        <begin position="21"/>
        <end position="40"/>
    </location>
</feature>
<dbReference type="AlphaFoldDB" id="A0A2S1R0J6"/>
<name>A0A2S1R0J6_9FLAO</name>
<evidence type="ECO:0000313" key="3">
    <source>
        <dbReference type="Proteomes" id="UP000244929"/>
    </source>
</evidence>
<dbReference type="KEGG" id="falb:HYN59_14155"/>
<evidence type="ECO:0008006" key="4">
    <source>
        <dbReference type="Google" id="ProtNLM"/>
    </source>
</evidence>
<accession>A0A2S1R0J6</accession>
<evidence type="ECO:0000256" key="1">
    <source>
        <dbReference type="SAM" id="Phobius"/>
    </source>
</evidence>
<feature type="transmembrane region" description="Helical" evidence="1">
    <location>
        <begin position="60"/>
        <end position="79"/>
    </location>
</feature>
<dbReference type="Pfam" id="PF16872">
    <property type="entry name" value="putAbiC"/>
    <property type="match status" value="1"/>
</dbReference>
<keyword evidence="1" id="KW-0472">Membrane</keyword>
<dbReference type="InterPro" id="IPR031709">
    <property type="entry name" value="PutAbiC"/>
</dbReference>
<evidence type="ECO:0000313" key="2">
    <source>
        <dbReference type="EMBL" id="AWH86180.1"/>
    </source>
</evidence>
<sequence>MEANNTDEIKLYKLNYKAITMLILAFLALLFSFIAPYFFVKFSIIDLTDTGEIGDTLGGIMNPFIAIGGVLLTYLAFYMQFQANKLQREQFLKQLEEDKIQFKIELGEQQEQFKKTQFENQFYEMIRLHRENVDELNFNGEKLAENDDSLFIEKIVYEGKSVFKVIFNQFIICGNELSPFVKFNSVYIDDYKNKLLNEPYIKDNNISLALLAKIDICYSIVFYGLSAEGILVLKHIFKDKYRSDIIDLVINYLSLKPAFDEQIFTKWNIIKNAGTRTKKKKLVTAVYEWRKNRNIPNDSAYTEIENYHNRYIKYYGGHQFRIGHYYRHLYQMVSYVNNQTNIDYKEKYNYVKILRAQLSTYEQAIFFANSLSKMGESWEFKPEIDFDLKDFMKHDFELITKYNLIKNIPGDTIYGVNFKQFYPNIQYEGDSSAKKRVIYK</sequence>
<proteinExistence type="predicted"/>
<reference evidence="2 3" key="1">
    <citation type="submission" date="2018-04" db="EMBL/GenBank/DDBJ databases">
        <title>Genome sequencing of Flavobacterium sp. HYN0059.</title>
        <authorList>
            <person name="Yi H."/>
            <person name="Baek C."/>
        </authorList>
    </citation>
    <scope>NUCLEOTIDE SEQUENCE [LARGE SCALE GENOMIC DNA]</scope>
    <source>
        <strain evidence="2 3">HYN0059</strain>
    </source>
</reference>
<dbReference type="EMBL" id="CP029186">
    <property type="protein sequence ID" value="AWH86180.1"/>
    <property type="molecule type" value="Genomic_DNA"/>
</dbReference>
<keyword evidence="3" id="KW-1185">Reference proteome</keyword>
<keyword evidence="1" id="KW-0812">Transmembrane</keyword>
<dbReference type="OrthoDB" id="6678638at2"/>